<keyword evidence="1" id="KW-1133">Transmembrane helix</keyword>
<dbReference type="Proteomes" id="UP000287651">
    <property type="component" value="Unassembled WGS sequence"/>
</dbReference>
<evidence type="ECO:0000313" key="4">
    <source>
        <dbReference type="Proteomes" id="UP000287651"/>
    </source>
</evidence>
<reference evidence="3 4" key="1">
    <citation type="journal article" date="2014" name="Agronomy (Basel)">
        <title>A Draft Genome Sequence for Ensete ventricosum, the Drought-Tolerant Tree Against Hunger.</title>
        <authorList>
            <person name="Harrison J."/>
            <person name="Moore K.A."/>
            <person name="Paszkiewicz K."/>
            <person name="Jones T."/>
            <person name="Grant M."/>
            <person name="Ambacheew D."/>
            <person name="Muzemil S."/>
            <person name="Studholme D.J."/>
        </authorList>
    </citation>
    <scope>NUCLEOTIDE SEQUENCE [LARGE SCALE GENOMIC DNA]</scope>
</reference>
<protein>
    <submittedName>
        <fullName evidence="3">Uncharacterized protein</fullName>
    </submittedName>
</protein>
<feature type="transmembrane region" description="Helical" evidence="1">
    <location>
        <begin position="28"/>
        <end position="50"/>
    </location>
</feature>
<gene>
    <name evidence="3" type="ORF">B296_00021564</name>
</gene>
<feature type="chain" id="PRO_5019475025" evidence="2">
    <location>
        <begin position="19"/>
        <end position="89"/>
    </location>
</feature>
<evidence type="ECO:0000313" key="3">
    <source>
        <dbReference type="EMBL" id="RRT42380.1"/>
    </source>
</evidence>
<evidence type="ECO:0000256" key="1">
    <source>
        <dbReference type="SAM" id="Phobius"/>
    </source>
</evidence>
<organism evidence="3 4">
    <name type="scientific">Ensete ventricosum</name>
    <name type="common">Abyssinian banana</name>
    <name type="synonym">Musa ensete</name>
    <dbReference type="NCBI Taxonomy" id="4639"/>
    <lineage>
        <taxon>Eukaryota</taxon>
        <taxon>Viridiplantae</taxon>
        <taxon>Streptophyta</taxon>
        <taxon>Embryophyta</taxon>
        <taxon>Tracheophyta</taxon>
        <taxon>Spermatophyta</taxon>
        <taxon>Magnoliopsida</taxon>
        <taxon>Liliopsida</taxon>
        <taxon>Zingiberales</taxon>
        <taxon>Musaceae</taxon>
        <taxon>Ensete</taxon>
    </lineage>
</organism>
<dbReference type="AlphaFoldDB" id="A0A426XSE8"/>
<keyword evidence="2" id="KW-0732">Signal</keyword>
<name>A0A426XSE8_ENSVE</name>
<evidence type="ECO:0000256" key="2">
    <source>
        <dbReference type="SAM" id="SignalP"/>
    </source>
</evidence>
<keyword evidence="1" id="KW-0472">Membrane</keyword>
<feature type="signal peptide" evidence="2">
    <location>
        <begin position="1"/>
        <end position="18"/>
    </location>
</feature>
<proteinExistence type="predicted"/>
<comment type="caution">
    <text evidence="3">The sequence shown here is derived from an EMBL/GenBank/DDBJ whole genome shotgun (WGS) entry which is preliminary data.</text>
</comment>
<sequence>MLGFFGIFLIWFAIDAVAFEDEGDVDLGLAAFALFLTGVGLVMLHAWIAVDPDNRRRRARDLALAAAGAALRPLLLDLARGELAVDTDV</sequence>
<keyword evidence="1" id="KW-0812">Transmembrane</keyword>
<dbReference type="EMBL" id="AMZH03017885">
    <property type="protein sequence ID" value="RRT42380.1"/>
    <property type="molecule type" value="Genomic_DNA"/>
</dbReference>
<accession>A0A426XSE8</accession>